<name>A0ACC3P147_9PEZI</name>
<proteinExistence type="predicted"/>
<evidence type="ECO:0000313" key="1">
    <source>
        <dbReference type="EMBL" id="KAK3725376.1"/>
    </source>
</evidence>
<reference evidence="1" key="1">
    <citation type="submission" date="2023-07" db="EMBL/GenBank/DDBJ databases">
        <title>Black Yeasts Isolated from many extreme environments.</title>
        <authorList>
            <person name="Coleine C."/>
            <person name="Stajich J.E."/>
            <person name="Selbmann L."/>
        </authorList>
    </citation>
    <scope>NUCLEOTIDE SEQUENCE</scope>
    <source>
        <strain evidence="1">CCFEE 5714</strain>
    </source>
</reference>
<keyword evidence="2" id="KW-1185">Reference proteome</keyword>
<organism evidence="1 2">
    <name type="scientific">Vermiconidia calcicola</name>
    <dbReference type="NCBI Taxonomy" id="1690605"/>
    <lineage>
        <taxon>Eukaryota</taxon>
        <taxon>Fungi</taxon>
        <taxon>Dikarya</taxon>
        <taxon>Ascomycota</taxon>
        <taxon>Pezizomycotina</taxon>
        <taxon>Dothideomycetes</taxon>
        <taxon>Dothideomycetidae</taxon>
        <taxon>Mycosphaerellales</taxon>
        <taxon>Extremaceae</taxon>
        <taxon>Vermiconidia</taxon>
    </lineage>
</organism>
<gene>
    <name evidence="1" type="ORF">LTR37_000346</name>
</gene>
<sequence length="317" mass="35245">MTTSNQMATALLTEHLRYTPLTLLDDIINTVNELVFRAVNAVEEGLNNATPEVLGFQPNDPNALPEARRNAIQDAKQTEVDNGIVQLESLLNATVDKDFDKFEIYTLRNILSVGHHEEELAPWVQLEHYKNLDISRTEDAPSPEQVQLQRRKLHETSKLNTMLKAEEARNTAVLKQLQALLGSGSTKDDSSSAPFGFLATTSGSNSQALNQNTQYLLGQLPALRRHLAQLKTSLQTLPNTRHREQDEDSAVAKRRQYIDSQSRRALERKGIEPEDAESIAAGTGGKIGREEVEGMEAVVQALGGAEAIRRRNDEMEE</sequence>
<protein>
    <submittedName>
        <fullName evidence="1">Uncharacterized protein</fullName>
    </submittedName>
</protein>
<accession>A0ACC3P147</accession>
<dbReference type="EMBL" id="JAUTXU010000002">
    <property type="protein sequence ID" value="KAK3725376.1"/>
    <property type="molecule type" value="Genomic_DNA"/>
</dbReference>
<comment type="caution">
    <text evidence="1">The sequence shown here is derived from an EMBL/GenBank/DDBJ whole genome shotgun (WGS) entry which is preliminary data.</text>
</comment>
<dbReference type="Proteomes" id="UP001281147">
    <property type="component" value="Unassembled WGS sequence"/>
</dbReference>
<evidence type="ECO:0000313" key="2">
    <source>
        <dbReference type="Proteomes" id="UP001281147"/>
    </source>
</evidence>